<accession>A0A1H7QJF1</accession>
<dbReference type="CDD" id="cd04301">
    <property type="entry name" value="NAT_SF"/>
    <property type="match status" value="1"/>
</dbReference>
<dbReference type="AlphaFoldDB" id="A0A1H7QJF1"/>
<protein>
    <submittedName>
        <fullName evidence="5">Protein N-acetyltransferase, RimJ/RimL family</fullName>
    </submittedName>
</protein>
<evidence type="ECO:0000259" key="4">
    <source>
        <dbReference type="PROSITE" id="PS51186"/>
    </source>
</evidence>
<comment type="similarity">
    <text evidence="3">Belongs to the acetyltransferase family. RimJ subfamily.</text>
</comment>
<feature type="domain" description="N-acetyltransferase" evidence="4">
    <location>
        <begin position="12"/>
        <end position="171"/>
    </location>
</feature>
<dbReference type="Proteomes" id="UP000183894">
    <property type="component" value="Unassembled WGS sequence"/>
</dbReference>
<dbReference type="PANTHER" id="PTHR43792">
    <property type="entry name" value="GNAT FAMILY, PUTATIVE (AFU_ORTHOLOGUE AFUA_3G00765)-RELATED-RELATED"/>
    <property type="match status" value="1"/>
</dbReference>
<reference evidence="5 6" key="1">
    <citation type="submission" date="2016-10" db="EMBL/GenBank/DDBJ databases">
        <authorList>
            <person name="de Groot N.N."/>
        </authorList>
    </citation>
    <scope>NUCLEOTIDE SEQUENCE [LARGE SCALE GENOMIC DNA]</scope>
    <source>
        <strain evidence="5 6">CDM_5</strain>
    </source>
</reference>
<dbReference type="GO" id="GO:0016747">
    <property type="term" value="F:acyltransferase activity, transferring groups other than amino-acyl groups"/>
    <property type="evidence" value="ECO:0007669"/>
    <property type="project" value="InterPro"/>
</dbReference>
<dbReference type="InterPro" id="IPR016181">
    <property type="entry name" value="Acyl_CoA_acyltransferase"/>
</dbReference>
<dbReference type="InterPro" id="IPR000182">
    <property type="entry name" value="GNAT_dom"/>
</dbReference>
<evidence type="ECO:0000256" key="2">
    <source>
        <dbReference type="ARBA" id="ARBA00023315"/>
    </source>
</evidence>
<dbReference type="InterPro" id="IPR051531">
    <property type="entry name" value="N-acetyltransferase"/>
</dbReference>
<proteinExistence type="inferred from homology"/>
<sequence length="190" mass="21279">MPGAVFLEGDLVELRTVDESDVEFLHQLVNDPRVRRGIAAVDPVTHIQEREWVDSRGDGDDIDFVICDDGDPVGTIGLKPPNITTGASEVGYIVAPDDWDNGYATDALRAICGYAFEERRLHKVYANAYETNPASCRVLENVGFEKEGVHRDQGFVDGEHVDVFRYGLLAREWQHTADESGRETDRDSWI</sequence>
<gene>
    <name evidence="5" type="ORF">SAMN04488691_10540</name>
</gene>
<keyword evidence="2" id="KW-0012">Acyltransferase</keyword>
<dbReference type="Gene3D" id="3.40.630.30">
    <property type="match status" value="1"/>
</dbReference>
<dbReference type="RefSeq" id="WP_074794139.1">
    <property type="nucleotide sequence ID" value="NZ_FOAD01000005.1"/>
</dbReference>
<dbReference type="OrthoDB" id="120213at2157"/>
<dbReference type="Pfam" id="PF13302">
    <property type="entry name" value="Acetyltransf_3"/>
    <property type="match status" value="1"/>
</dbReference>
<evidence type="ECO:0000256" key="3">
    <source>
        <dbReference type="ARBA" id="ARBA00038502"/>
    </source>
</evidence>
<dbReference type="SUPFAM" id="SSF55729">
    <property type="entry name" value="Acyl-CoA N-acyltransferases (Nat)"/>
    <property type="match status" value="1"/>
</dbReference>
<organism evidence="5 6">
    <name type="scientific">Haloferax larsenii</name>
    <dbReference type="NCBI Taxonomy" id="302484"/>
    <lineage>
        <taxon>Archaea</taxon>
        <taxon>Methanobacteriati</taxon>
        <taxon>Methanobacteriota</taxon>
        <taxon>Stenosarchaea group</taxon>
        <taxon>Halobacteria</taxon>
        <taxon>Halobacteriales</taxon>
        <taxon>Haloferacaceae</taxon>
        <taxon>Haloferax</taxon>
    </lineage>
</organism>
<keyword evidence="1 5" id="KW-0808">Transferase</keyword>
<dbReference type="PROSITE" id="PS51186">
    <property type="entry name" value="GNAT"/>
    <property type="match status" value="1"/>
</dbReference>
<dbReference type="EMBL" id="FOAD01000005">
    <property type="protein sequence ID" value="SEL47888.1"/>
    <property type="molecule type" value="Genomic_DNA"/>
</dbReference>
<evidence type="ECO:0000313" key="6">
    <source>
        <dbReference type="Proteomes" id="UP000183894"/>
    </source>
</evidence>
<evidence type="ECO:0000313" key="5">
    <source>
        <dbReference type="EMBL" id="SEL47888.1"/>
    </source>
</evidence>
<evidence type="ECO:0000256" key="1">
    <source>
        <dbReference type="ARBA" id="ARBA00022679"/>
    </source>
</evidence>
<name>A0A1H7QJF1_HALLR</name>
<dbReference type="PANTHER" id="PTHR43792:SF8">
    <property type="entry name" value="[RIBOSOMAL PROTEIN US5]-ALANINE N-ACETYLTRANSFERASE"/>
    <property type="match status" value="1"/>
</dbReference>